<evidence type="ECO:0000259" key="16">
    <source>
        <dbReference type="PROSITE" id="PS50016"/>
    </source>
</evidence>
<dbReference type="SMART" id="SM00249">
    <property type="entry name" value="PHD"/>
    <property type="match status" value="2"/>
</dbReference>
<feature type="region of interest" description="Disordered" evidence="14">
    <location>
        <begin position="1373"/>
        <end position="1392"/>
    </location>
</feature>
<dbReference type="Pfam" id="PF00439">
    <property type="entry name" value="Bromodomain"/>
    <property type="match status" value="1"/>
</dbReference>
<evidence type="ECO:0000259" key="15">
    <source>
        <dbReference type="PROSITE" id="PS50014"/>
    </source>
</evidence>
<feature type="region of interest" description="Disordered" evidence="14">
    <location>
        <begin position="651"/>
        <end position="685"/>
    </location>
</feature>
<dbReference type="GO" id="GO:0003677">
    <property type="term" value="F:DNA binding"/>
    <property type="evidence" value="ECO:0007669"/>
    <property type="project" value="InterPro"/>
</dbReference>
<dbReference type="PANTHER" id="PTHR45915">
    <property type="entry name" value="TRANSCRIPTION INTERMEDIARY FACTOR"/>
    <property type="match status" value="1"/>
</dbReference>
<evidence type="ECO:0000256" key="6">
    <source>
        <dbReference type="ARBA" id="ARBA00023015"/>
    </source>
</evidence>
<feature type="domain" description="DDT" evidence="17">
    <location>
        <begin position="1254"/>
        <end position="1317"/>
    </location>
</feature>
<proteinExistence type="inferred from homology"/>
<dbReference type="InterPro" id="IPR028942">
    <property type="entry name" value="WHIM1_dom"/>
</dbReference>
<sequence length="2997" mass="321790">MNKNAGDGSDGKNSNKNSNAGGGAGAGGPHDPSGLLDAASLFAYWGRDPTGAAAAAASNPLFNSQFNAAAAAGLGLLPQAGGASANDRYSMAAAAAAAAGAHHHQNTMAVAASQAASLAGLHPASWWSMAQLAAQDYFSRLQASGLSPFPHPDLAAAFGPAGMGMGGGAGGAGAGGGGAGVLGQGGGGNGGSGNGGGGSSSGSSGSKSNKSRKEKRAAQQQQQQQQSLANSLNAAAAAAAAAAANNPAAALASMHGFGVGVPGTSIPSVSTGSGSISTNSGGHGSYKSTASAYGKPSTMTSSSMASNPGSAYDPVTLHKELLAMQAVAAAASGSGSSGSSGKKSGGGGSSSSSMHGLGMGIGGGGGMMSSGKASTSVSASNSSLGGMHPSLTSSNPLMSPHSGLGSSSSSSSKDREKNNPSLNALNSLSQFGALGMTPQQSMQAAMNAFAASTGVSPSATVTSSPHHSSQQQQQMGGNSSTSGSGKSSSKDYMMGSTGSEHPSLLGVRLPPDTEIIKYTSSIVGPKIPGTTSRGRKKTISETEQQTTQQQQKQQHQAEQHLLQQQQQAQKELDSTKNAISSLLAFPGLSPAKRARLEMEYAAMAAAAQQQHQQAQQQHQAQQQLHGMLGAAGIPGMAGLVGLPGMSGNPLDQLTVSKASSSTAPTTSTSSSSAGSNLLNQSNSDRVEVIKLPPTITSNGAYNLSSKGKEVHDLTTDMAPNSGGVNLSLKSNASGNALTPSGAVGSASNPITIDDFDAPLNLSMKPSDKSNSSSSNAAAGGSSSSTAALASLASDYQAASSGQSGNSLQSLSSITAALGGTGGMPGGSISGSGGTSPAPAGAGSGAAGGGSGSGSGGGSSSYKEGRPRNLGRGVSKPKKNTVASLLAQSRAVGLKPMLATQQLLQQGADIEKIRLALSEANAHMETSTDSESVAAESGLSESESEDANILNVAELRVPLELGWKRETVIRGLTKQGQIRGEVTYYAPGSTTPLKSNGQVFAILEQQPSNLSRENFSFSARAIVGSFLQPAPPPYANDGEYIRMTDEDVAKRLEDLKVFTRQTLNVEQRIEIAKQQQAMRDAKKLQKEELARNKEKARQEKNSKLEQQRKDKELKNQQAIEERKKRQEELDRLKQEELLKKQQEKEKRRQEAILAKEQELQKQKEMLLAAEMERERRRQHMSLIRMLELRRKFEDREKKKHQLVLDRLLLRERRMAERKRDAEILQLIRRPNEDSEMPQELVIPELDRIAGNRLPGQAMADLLMVFEFLHNFGETLGFDMESLPSLQNLHDALMSDSNADAEEELLSVMTHLLVCAIEDPGVPNPGRHTTLLGQSLRNADITNSNVSEILRIYLYATATGEVRQMHGITVDRERERRVPDHHQLDSDTTSHSHSVKNQEYYKLLHENDTWKLSQSLKDRPFVALNPTRKAQMLAHLCNDLLMNKAVLRQIDGSLETCAQMRKEKYMTDMKVRKYKALHMRKARIEAYERAQAEREAAMQALMAQQKLDAERLKAEEEAKAAAAEEAAAAAETDGEAAKGGSPNGEMAEDGDQAVEGAAKEPQPQQPMEVDGVVDEESLVSPAKPIVQTDNSLTPSKQDMPTPTYQINGSSTPTTSAVTGGDMNALLQAKKSGARNSINDEHHHDVSIIDDDLSDLDSEITNVEEDEDNRLSADELQKKLDKIVRASLNCKEALEKSTNQLRAACFGQDRFWRRYWKLPKAGGIFIEALESAQNDICGYHEALEGMDDKKDANDKKENSENEKDIAAESSEQAMDVDESDTKLEDGVPAPDVEMPESNQQNAHQDEEDDDDDVTEINKVEPEIVDLGDDDDDAAPPLPKIEPPRPEIKVKSEMELMGPPPTTMISTKTDFEAEIKIPAMPGILMPPTLNNNNTNNNNNNNGSDNCDKLDTGLGLGQQQQNFSQSVIKTEDVKKEDDCIIVSTSSVDDTPKWFSIVRREVPLISELPAEEGGVVGQELQISYANQNCSAQLQLQGHPWDLINNMQYYSIPMDECKVDTSKLGHECIFSLSGLDEKQMLAKVEEYKAHKVESKNGLGSPHRHHETKDDEEQAKLKLDKEMDTEMETDGDELAGKEKFFRLRSDAPPDTGGGASEGTDVKPKMELRLDEALSQAYYHNIANMSLSSVQTYIPIDIPLPLSMTPDEHRLLEQVKLAGFPKRVHGVYVPRRQRYGWWQLDDEQKLRQLLKTLNPSGLRERELQENLQRFLGLEQPLGVNYQLKSDTDFPEEFLMPDKKGDWNPKVAKRVELALIEQLESLEDKVASASMQLKNWQLPNRVESELTLDSQEDVTEEDFVSIIPMIRERIIDLEANIERRYLKPPLGSQTGDAHLAVIAQNQHTSTQTQNSASAAAYLLQMQQQQQQQQLAQQQQQQQSSGTGNSLNPSSFNERTMALAAAAAGPGNASGGANTALVAGAMPCESGSGEANSGNASPASNCDSDRDEKVEQIPKGLVQWRDAVSRSHTTAQLAMALYVLESCVAWDKSIMKANCQFCTSGENEDKLLLCDGCDKGYHTYCFKPKMDNIPDGDWYCYECVNKATNERKCIVCGGHRPSPVGKMIYCDLCPRAYHADCYIPPLLKVPRGKWYCHGCISRAPPPKKRSAGGTSGSSSKSRRDRDRESGGSAKRRSDNSKTPAMEHMQQQQQQMPLAGGDSHHHHHHQQPPSLNSSHDESMNSLPAAPLSPAHSVVSATTYDDQHHANNSVDGNSRFHAHLIPPSNNGTAALLEDVPGGGSVMPGGYPVYTPVAAGNFSAGLINQAPVPPAMPFANVVAMSPRAVTPTRTRTPTPTPAPTPPPPPPTPLLMQASPTVTALHVNACQSPPQQQHAQLMTMPSPPAIGVGAATNQMSPPPINIHAIQEAKEKLKQEKKEKHATKKLMKELAVCKTLLGEMELHEDSWPFLLPVNTKQFPTYRKIIKTPMDLSTIKKKLQDLSYKTREDFCVDVRQIFDNCEMFNEDDSPVGKAGHGMRKFFESRWGELTDKHS</sequence>
<feature type="compositionally biased region" description="Acidic residues" evidence="14">
    <location>
        <begin position="1819"/>
        <end position="1830"/>
    </location>
</feature>
<dbReference type="SMART" id="SM00297">
    <property type="entry name" value="BROMO"/>
    <property type="match status" value="1"/>
</dbReference>
<feature type="region of interest" description="Disordered" evidence="14">
    <location>
        <begin position="1745"/>
        <end position="1841"/>
    </location>
</feature>
<feature type="domain" description="MBD" evidence="18">
    <location>
        <begin position="948"/>
        <end position="1021"/>
    </location>
</feature>
<organism evidence="19 22">
    <name type="scientific">Drosophila yakuba</name>
    <name type="common">Fruit fly</name>
    <dbReference type="NCBI Taxonomy" id="7245"/>
    <lineage>
        <taxon>Eukaryota</taxon>
        <taxon>Metazoa</taxon>
        <taxon>Ecdysozoa</taxon>
        <taxon>Arthropoda</taxon>
        <taxon>Hexapoda</taxon>
        <taxon>Insecta</taxon>
        <taxon>Pterygota</taxon>
        <taxon>Neoptera</taxon>
        <taxon>Endopterygota</taxon>
        <taxon>Diptera</taxon>
        <taxon>Brachycera</taxon>
        <taxon>Muscomorpha</taxon>
        <taxon>Ephydroidea</taxon>
        <taxon>Drosophilidae</taxon>
        <taxon>Drosophila</taxon>
        <taxon>Sophophora</taxon>
    </lineage>
</organism>
<evidence type="ECO:0000259" key="17">
    <source>
        <dbReference type="PROSITE" id="PS50827"/>
    </source>
</evidence>
<dbReference type="Pfam" id="PF02791">
    <property type="entry name" value="DDT"/>
    <property type="match status" value="1"/>
</dbReference>
<reference evidence="19" key="4">
    <citation type="submission" date="2015-11" db="EMBL/GenBank/DDBJ databases">
        <authorList>
            <consortium name="FlyBase"/>
        </authorList>
    </citation>
    <scope>NUCLEOTIDE SEQUENCE</scope>
    <source>
        <strain evidence="19">Tai18E2</strain>
    </source>
</reference>
<feature type="compositionally biased region" description="Gly residues" evidence="14">
    <location>
        <begin position="824"/>
        <end position="833"/>
    </location>
</feature>
<dbReference type="Gene3D" id="3.30.890.10">
    <property type="entry name" value="Methyl-cpg-binding Protein 2, Chain A"/>
    <property type="match status" value="1"/>
</dbReference>
<feature type="compositionally biased region" description="Acidic residues" evidence="14">
    <location>
        <begin position="1802"/>
        <end position="1811"/>
    </location>
</feature>
<feature type="compositionally biased region" description="Basic and acidic residues" evidence="14">
    <location>
        <begin position="1373"/>
        <end position="1388"/>
    </location>
</feature>
<feature type="region of interest" description="Disordered" evidence="14">
    <location>
        <begin position="824"/>
        <end position="880"/>
    </location>
</feature>
<feature type="domain" description="Bromo" evidence="15">
    <location>
        <begin position="2905"/>
        <end position="2975"/>
    </location>
</feature>
<dbReference type="SMART" id="SM00571">
    <property type="entry name" value="DDT"/>
    <property type="match status" value="1"/>
</dbReference>
<dbReference type="Pfam" id="PF15613">
    <property type="entry name" value="WSD"/>
    <property type="match status" value="1"/>
</dbReference>
<feature type="compositionally biased region" description="Low complexity" evidence="14">
    <location>
        <begin position="268"/>
        <end position="280"/>
    </location>
</feature>
<feature type="compositionally biased region" description="Low complexity" evidence="14">
    <location>
        <begin position="2434"/>
        <end position="2450"/>
    </location>
</feature>
<feature type="compositionally biased region" description="Polar residues" evidence="14">
    <location>
        <begin position="2391"/>
        <end position="2400"/>
    </location>
</feature>
<dbReference type="SMART" id="SM00391">
    <property type="entry name" value="MBD"/>
    <property type="match status" value="1"/>
</dbReference>
<dbReference type="EMBL" id="CM000158">
    <property type="protein sequence ID" value="KRJ99512.1"/>
    <property type="molecule type" value="Genomic_DNA"/>
</dbReference>
<dbReference type="SUPFAM" id="SSF57903">
    <property type="entry name" value="FYVE/PHD zinc finger"/>
    <property type="match status" value="2"/>
</dbReference>
<feature type="region of interest" description="Disordered" evidence="14">
    <location>
        <begin position="758"/>
        <end position="782"/>
    </location>
</feature>
<feature type="region of interest" description="Disordered" evidence="14">
    <location>
        <begin position="1"/>
        <end position="32"/>
    </location>
</feature>
<evidence type="ECO:0000256" key="12">
    <source>
        <dbReference type="PROSITE-ProRule" id="PRU00146"/>
    </source>
</evidence>
<dbReference type="EMBL" id="CM000158">
    <property type="protein sequence ID" value="EDW90906.2"/>
    <property type="molecule type" value="Genomic_DNA"/>
</dbReference>
<feature type="region of interest" description="Disordered" evidence="14">
    <location>
        <begin position="268"/>
        <end position="311"/>
    </location>
</feature>
<dbReference type="CDD" id="cd05503">
    <property type="entry name" value="Bromo_BAZ2A_B_like"/>
    <property type="match status" value="1"/>
</dbReference>
<dbReference type="SMR" id="B4P631"/>
<reference evidence="19 22" key="2">
    <citation type="journal article" date="2007" name="Nature">
        <title>Evolution of genes and genomes on the Drosophila phylogeny.</title>
        <authorList>
            <consortium name="Drosophila 12 Genomes Consortium"/>
            <person name="Clark A.G."/>
            <person name="Eisen M.B."/>
            <person name="Smith D.R."/>
            <person name="Bergman C.M."/>
            <person name="Oliver B."/>
            <person name="Markow T.A."/>
            <person name="Kaufman T.C."/>
            <person name="Kellis M."/>
            <person name="Gelbart W."/>
            <person name="Iyer V.N."/>
            <person name="Pollard D.A."/>
            <person name="Sackton T.B."/>
            <person name="Larracuente A.M."/>
            <person name="Singh N.D."/>
            <person name="Abad J.P."/>
            <person name="Abt D.N."/>
            <person name="Adryan B."/>
            <person name="Aguade M."/>
            <person name="Akashi H."/>
            <person name="Anderson W.W."/>
            <person name="Aquadro C.F."/>
            <person name="Ardell D.H."/>
            <person name="Arguello R."/>
            <person name="Artieri C.G."/>
            <person name="Barbash D.A."/>
            <person name="Barker D."/>
            <person name="Barsanti P."/>
            <person name="Batterham P."/>
            <person name="Batzoglou S."/>
            <person name="Begun D."/>
            <person name="Bhutkar A."/>
            <person name="Blanco E."/>
            <person name="Bosak S.A."/>
            <person name="Bradley R.K."/>
            <person name="Brand A.D."/>
            <person name="Brent M.R."/>
            <person name="Brooks A.N."/>
            <person name="Brown R.H."/>
            <person name="Butlin R.K."/>
            <person name="Caggese C."/>
            <person name="Calvi B.R."/>
            <person name="Bernardo de Carvalho A."/>
            <person name="Caspi A."/>
            <person name="Castrezana S."/>
            <person name="Celniker S.E."/>
            <person name="Chang J.L."/>
            <person name="Chapple C."/>
            <person name="Chatterji S."/>
            <person name="Chinwalla A."/>
            <person name="Civetta A."/>
            <person name="Clifton S.W."/>
            <person name="Comeron J.M."/>
            <person name="Costello J.C."/>
            <person name="Coyne J.A."/>
            <person name="Daub J."/>
            <person name="David R.G."/>
            <person name="Delcher A.L."/>
            <person name="Delehaunty K."/>
            <person name="Do C.B."/>
            <person name="Ebling H."/>
            <person name="Edwards K."/>
            <person name="Eickbush T."/>
            <person name="Evans J.D."/>
            <person name="Filipski A."/>
            <person name="Findeiss S."/>
            <person name="Freyhult E."/>
            <person name="Fulton L."/>
            <person name="Fulton R."/>
            <person name="Garcia A.C."/>
            <person name="Gardiner A."/>
            <person name="Garfield D.A."/>
            <person name="Garvin B.E."/>
            <person name="Gibson G."/>
            <person name="Gilbert D."/>
            <person name="Gnerre S."/>
            <person name="Godfrey J."/>
            <person name="Good R."/>
            <person name="Gotea V."/>
            <person name="Gravely B."/>
            <person name="Greenberg A.J."/>
            <person name="Griffiths-Jones S."/>
            <person name="Gross S."/>
            <person name="Guigo R."/>
            <person name="Gustafson E.A."/>
            <person name="Haerty W."/>
            <person name="Hahn M.W."/>
            <person name="Halligan D.L."/>
            <person name="Halpern A.L."/>
            <person name="Halter G.M."/>
            <person name="Han M.V."/>
            <person name="Heger A."/>
            <person name="Hillier L."/>
            <person name="Hinrichs A.S."/>
            <person name="Holmes I."/>
            <person name="Hoskins R.A."/>
            <person name="Hubisz M.J."/>
            <person name="Hultmark D."/>
            <person name="Huntley M.A."/>
            <person name="Jaffe D.B."/>
            <person name="Jagadeeshan S."/>
            <person name="Jeck W.R."/>
            <person name="Johnson J."/>
            <person name="Jones C.D."/>
            <person name="Jordan W.C."/>
            <person name="Karpen G.H."/>
            <person name="Kataoka E."/>
            <person name="Keightley P.D."/>
            <person name="Kheradpour P."/>
            <person name="Kirkness E.F."/>
            <person name="Koerich L.B."/>
            <person name="Kristiansen K."/>
            <person name="Kudrna D."/>
            <person name="Kulathinal R.J."/>
            <person name="Kumar S."/>
            <person name="Kwok R."/>
            <person name="Lander E."/>
            <person name="Langley C.H."/>
            <person name="Lapoint R."/>
            <person name="Lazzaro B.P."/>
            <person name="Lee S.J."/>
            <person name="Levesque L."/>
            <person name="Li R."/>
            <person name="Lin C.F."/>
            <person name="Lin M.F."/>
            <person name="Lindblad-Toh K."/>
            <person name="Llopart A."/>
            <person name="Long M."/>
            <person name="Low L."/>
            <person name="Lozovsky E."/>
            <person name="Lu J."/>
            <person name="Luo M."/>
            <person name="Machado C.A."/>
            <person name="Makalowski W."/>
            <person name="Marzo M."/>
            <person name="Matsuda M."/>
            <person name="Matzkin L."/>
            <person name="McAllister B."/>
            <person name="McBride C.S."/>
            <person name="McKernan B."/>
            <person name="McKernan K."/>
            <person name="Mendez-Lago M."/>
            <person name="Minx P."/>
            <person name="Mollenhauer M.U."/>
            <person name="Montooth K."/>
            <person name="Mount S.M."/>
            <person name="Mu X."/>
            <person name="Myers E."/>
            <person name="Negre B."/>
            <person name="Newfeld S."/>
            <person name="Nielsen R."/>
            <person name="Noor M.A."/>
            <person name="O'Grady P."/>
            <person name="Pachter L."/>
            <person name="Papaceit M."/>
            <person name="Parisi M.J."/>
            <person name="Parisi M."/>
            <person name="Parts L."/>
            <person name="Pedersen J.S."/>
            <person name="Pesole G."/>
            <person name="Phillippy A.M."/>
            <person name="Ponting C.P."/>
            <person name="Pop M."/>
            <person name="Porcelli D."/>
            <person name="Powell J.R."/>
            <person name="Prohaska S."/>
            <person name="Pruitt K."/>
            <person name="Puig M."/>
            <person name="Quesneville H."/>
            <person name="Ram K.R."/>
            <person name="Rand D."/>
            <person name="Rasmussen M.D."/>
            <person name="Reed L.K."/>
            <person name="Reenan R."/>
            <person name="Reily A."/>
            <person name="Remington K.A."/>
            <person name="Rieger T.T."/>
            <person name="Ritchie M.G."/>
            <person name="Robin C."/>
            <person name="Rogers Y.H."/>
            <person name="Rohde C."/>
            <person name="Rozas J."/>
            <person name="Rubenfield M.J."/>
            <person name="Ruiz A."/>
            <person name="Russo S."/>
            <person name="Salzberg S.L."/>
            <person name="Sanchez-Gracia A."/>
            <person name="Saranga D.J."/>
            <person name="Sato H."/>
            <person name="Schaeffer S.W."/>
            <person name="Schatz M.C."/>
            <person name="Schlenke T."/>
            <person name="Schwartz R."/>
            <person name="Segarra C."/>
            <person name="Singh R.S."/>
            <person name="Sirot L."/>
            <person name="Sirota M."/>
            <person name="Sisneros N.B."/>
            <person name="Smith C.D."/>
            <person name="Smith T.F."/>
            <person name="Spieth J."/>
            <person name="Stage D.E."/>
            <person name="Stark A."/>
            <person name="Stephan W."/>
            <person name="Strausberg R.L."/>
            <person name="Strempel S."/>
            <person name="Sturgill D."/>
            <person name="Sutton G."/>
            <person name="Sutton G.G."/>
            <person name="Tao W."/>
            <person name="Teichmann S."/>
            <person name="Tobari Y.N."/>
            <person name="Tomimura Y."/>
            <person name="Tsolas J.M."/>
            <person name="Valente V.L."/>
            <person name="Venter E."/>
            <person name="Venter J.C."/>
            <person name="Vicario S."/>
            <person name="Vieira F.G."/>
            <person name="Vilella A.J."/>
            <person name="Villasante A."/>
            <person name="Walenz B."/>
            <person name="Wang J."/>
            <person name="Wasserman M."/>
            <person name="Watts T."/>
            <person name="Wilson D."/>
            <person name="Wilson R.K."/>
            <person name="Wing R.A."/>
            <person name="Wolfner M.F."/>
            <person name="Wong A."/>
            <person name="Wong G.K."/>
            <person name="Wu C.I."/>
            <person name="Wu G."/>
            <person name="Yamamoto D."/>
            <person name="Yang H.P."/>
            <person name="Yang S.P."/>
            <person name="Yorke J.A."/>
            <person name="Yoshida K."/>
            <person name="Zdobnov E."/>
            <person name="Zhang P."/>
            <person name="Zhang Y."/>
            <person name="Zimin A.V."/>
            <person name="Baldwin J."/>
            <person name="Abdouelleil A."/>
            <person name="Abdulkadir J."/>
            <person name="Abebe A."/>
            <person name="Abera B."/>
            <person name="Abreu J."/>
            <person name="Acer S.C."/>
            <person name="Aftuck L."/>
            <person name="Alexander A."/>
            <person name="An P."/>
            <person name="Anderson E."/>
            <person name="Anderson S."/>
            <person name="Arachi H."/>
            <person name="Azer M."/>
            <person name="Bachantsang P."/>
            <person name="Barry A."/>
            <person name="Bayul T."/>
            <person name="Berlin A."/>
            <person name="Bessette D."/>
            <person name="Bloom T."/>
            <person name="Blye J."/>
            <person name="Boguslavskiy L."/>
            <person name="Bonnet C."/>
            <person name="Boukhgalter B."/>
            <person name="Bourzgui I."/>
            <person name="Brown A."/>
            <person name="Cahill P."/>
            <person name="Channer S."/>
            <person name="Cheshatsang Y."/>
            <person name="Chuda L."/>
            <person name="Citroen M."/>
            <person name="Collymore A."/>
            <person name="Cooke P."/>
            <person name="Costello M."/>
            <person name="D'Aco K."/>
            <person name="Daza R."/>
            <person name="De Haan G."/>
            <person name="DeGray S."/>
            <person name="DeMaso C."/>
            <person name="Dhargay N."/>
            <person name="Dooley K."/>
            <person name="Dooley E."/>
            <person name="Doricent M."/>
            <person name="Dorje P."/>
            <person name="Dorjee K."/>
            <person name="Dupes A."/>
            <person name="Elong R."/>
            <person name="Falk J."/>
            <person name="Farina A."/>
            <person name="Faro S."/>
            <person name="Ferguson D."/>
            <person name="Fisher S."/>
            <person name="Foley C.D."/>
            <person name="Franke A."/>
            <person name="Friedrich D."/>
            <person name="Gadbois L."/>
            <person name="Gearin G."/>
            <person name="Gearin C.R."/>
            <person name="Giannoukos G."/>
            <person name="Goode T."/>
            <person name="Graham J."/>
            <person name="Grandbois E."/>
            <person name="Grewal S."/>
            <person name="Gyaltsen K."/>
            <person name="Hafez N."/>
            <person name="Hagos B."/>
            <person name="Hall J."/>
            <person name="Henson C."/>
            <person name="Hollinger A."/>
            <person name="Honan T."/>
            <person name="Huard M.D."/>
            <person name="Hughes L."/>
            <person name="Hurhula B."/>
            <person name="Husby M.E."/>
            <person name="Kamat A."/>
            <person name="Kanga B."/>
            <person name="Kashin S."/>
            <person name="Khazanovich D."/>
            <person name="Kisner P."/>
            <person name="Lance K."/>
            <person name="Lara M."/>
            <person name="Lee W."/>
            <person name="Lennon N."/>
            <person name="Letendre F."/>
            <person name="LeVine R."/>
            <person name="Lipovsky A."/>
            <person name="Liu X."/>
            <person name="Liu J."/>
            <person name="Liu S."/>
            <person name="Lokyitsang T."/>
            <person name="Lokyitsang Y."/>
            <person name="Lubonja R."/>
            <person name="Lui A."/>
            <person name="MacDonald P."/>
            <person name="Magnisalis V."/>
            <person name="Maru K."/>
            <person name="Matthews C."/>
            <person name="McCusker W."/>
            <person name="McDonough S."/>
            <person name="Mehta T."/>
            <person name="Meldrim J."/>
            <person name="Meneus L."/>
            <person name="Mihai O."/>
            <person name="Mihalev A."/>
            <person name="Mihova T."/>
            <person name="Mittelman R."/>
            <person name="Mlenga V."/>
            <person name="Montmayeur A."/>
            <person name="Mulrain L."/>
            <person name="Navidi A."/>
            <person name="Naylor J."/>
            <person name="Negash T."/>
            <person name="Nguyen T."/>
            <person name="Nguyen N."/>
            <person name="Nicol R."/>
            <person name="Norbu C."/>
            <person name="Norbu N."/>
            <person name="Novod N."/>
            <person name="O'Neill B."/>
            <person name="Osman S."/>
            <person name="Markiewicz E."/>
            <person name="Oyono O.L."/>
            <person name="Patti C."/>
            <person name="Phunkhang P."/>
            <person name="Pierre F."/>
            <person name="Priest M."/>
            <person name="Raghuraman S."/>
            <person name="Rege F."/>
            <person name="Reyes R."/>
            <person name="Rise C."/>
            <person name="Rogov P."/>
            <person name="Ross K."/>
            <person name="Ryan E."/>
            <person name="Settipalli S."/>
            <person name="Shea T."/>
            <person name="Sherpa N."/>
            <person name="Shi L."/>
            <person name="Shih D."/>
            <person name="Sparrow T."/>
            <person name="Spaulding J."/>
            <person name="Stalker J."/>
            <person name="Stange-Thomann N."/>
            <person name="Stavropoulos S."/>
            <person name="Stone C."/>
            <person name="Strader C."/>
            <person name="Tesfaye S."/>
            <person name="Thomson T."/>
            <person name="Thoulutsang Y."/>
            <person name="Thoulutsang D."/>
            <person name="Topham K."/>
            <person name="Topping I."/>
            <person name="Tsamla T."/>
            <person name="Vassiliev H."/>
            <person name="Vo A."/>
            <person name="Wangchuk T."/>
            <person name="Wangdi T."/>
            <person name="Weiand M."/>
            <person name="Wilkinson J."/>
            <person name="Wilson A."/>
            <person name="Yadav S."/>
            <person name="Young G."/>
            <person name="Yu Q."/>
            <person name="Zembek L."/>
            <person name="Zhong D."/>
            <person name="Zimmer A."/>
            <person name="Zwirko Z."/>
            <person name="Jaffe D.B."/>
            <person name="Alvarez P."/>
            <person name="Brockman W."/>
            <person name="Butler J."/>
            <person name="Chin C."/>
            <person name="Gnerre S."/>
            <person name="Grabherr M."/>
            <person name="Kleber M."/>
            <person name="Mauceli E."/>
            <person name="MacCallum I."/>
        </authorList>
    </citation>
    <scope>NUCLEOTIDE SEQUENCE [LARGE SCALE GENOMIC DNA]</scope>
    <source>
        <strain evidence="19">Tai18E2</strain>
        <strain evidence="22">Tai18E2 / Tucson 14021-0261.01</strain>
    </source>
</reference>
<dbReference type="InterPro" id="IPR013083">
    <property type="entry name" value="Znf_RING/FYVE/PHD"/>
</dbReference>
<evidence type="ECO:0000256" key="11">
    <source>
        <dbReference type="PROSITE-ProRule" id="PRU00035"/>
    </source>
</evidence>
<dbReference type="InterPro" id="IPR037374">
    <property type="entry name" value="BAZ2A/B_Bromo"/>
</dbReference>
<feature type="region of interest" description="Disordered" evidence="14">
    <location>
        <begin position="2610"/>
        <end position="2699"/>
    </location>
</feature>
<feature type="compositionally biased region" description="Low complexity" evidence="14">
    <location>
        <begin position="929"/>
        <end position="940"/>
    </location>
</feature>
<dbReference type="PROSITE" id="PS50016">
    <property type="entry name" value="ZF_PHD_2"/>
    <property type="match status" value="2"/>
</dbReference>
<evidence type="ECO:0000313" key="21">
    <source>
        <dbReference type="EMBL" id="KRJ99515.1"/>
    </source>
</evidence>
<accession>B4P631</accession>
<feature type="compositionally biased region" description="Basic and acidic residues" evidence="14">
    <location>
        <begin position="1745"/>
        <end position="1763"/>
    </location>
</feature>
<dbReference type="CDD" id="cd15489">
    <property type="entry name" value="PHD_SF"/>
    <property type="match status" value="1"/>
</dbReference>
<feature type="compositionally biased region" description="Low complexity" evidence="14">
    <location>
        <begin position="769"/>
        <end position="782"/>
    </location>
</feature>
<feature type="compositionally biased region" description="Low complexity" evidence="14">
    <location>
        <begin position="2380"/>
        <end position="2390"/>
    </location>
</feature>
<feature type="region of interest" description="Disordered" evidence="14">
    <location>
        <begin position="921"/>
        <end position="942"/>
    </location>
</feature>
<keyword evidence="6" id="KW-0805">Transcription regulation</keyword>
<dbReference type="GO" id="GO:0008270">
    <property type="term" value="F:zinc ion binding"/>
    <property type="evidence" value="ECO:0007669"/>
    <property type="project" value="UniProtKB-KW"/>
</dbReference>
<dbReference type="InterPro" id="IPR001965">
    <property type="entry name" value="Znf_PHD"/>
</dbReference>
<keyword evidence="4 12" id="KW-0863">Zinc-finger</keyword>
<feature type="compositionally biased region" description="Pro residues" evidence="14">
    <location>
        <begin position="2800"/>
        <end position="2814"/>
    </location>
</feature>
<evidence type="ECO:0000256" key="10">
    <source>
        <dbReference type="ARBA" id="ARBA00023242"/>
    </source>
</evidence>
<evidence type="ECO:0000256" key="2">
    <source>
        <dbReference type="ARBA" id="ARBA00007444"/>
    </source>
</evidence>
<dbReference type="KEGG" id="dya:Dyak_GE13512"/>
<feature type="region of interest" description="Disordered" evidence="14">
    <location>
        <begin position="186"/>
        <end position="229"/>
    </location>
</feature>
<dbReference type="SUPFAM" id="SSF54171">
    <property type="entry name" value="DNA-binding domain"/>
    <property type="match status" value="1"/>
</dbReference>
<evidence type="ECO:0000256" key="3">
    <source>
        <dbReference type="ARBA" id="ARBA00022723"/>
    </source>
</evidence>
<feature type="region of interest" description="Disordered" evidence="14">
    <location>
        <begin position="2434"/>
        <end position="2455"/>
    </location>
</feature>
<feature type="domain" description="PHD-type" evidence="16">
    <location>
        <begin position="2501"/>
        <end position="2551"/>
    </location>
</feature>
<keyword evidence="9" id="KW-0804">Transcription</keyword>
<feature type="compositionally biased region" description="Low complexity" evidence="14">
    <location>
        <begin position="1518"/>
        <end position="1529"/>
    </location>
</feature>
<feature type="coiled-coil region" evidence="13">
    <location>
        <begin position="2867"/>
        <end position="2894"/>
    </location>
</feature>
<dbReference type="CDD" id="cd15545">
    <property type="entry name" value="PHD_BAZ2A_like"/>
    <property type="match status" value="1"/>
</dbReference>
<keyword evidence="5" id="KW-0862">Zinc</keyword>
<keyword evidence="22" id="KW-1185">Reference proteome</keyword>
<dbReference type="EMBL" id="CM000158">
    <property type="protein sequence ID" value="KRJ99515.1"/>
    <property type="molecule type" value="Genomic_DNA"/>
</dbReference>
<feature type="compositionally biased region" description="Gly residues" evidence="14">
    <location>
        <begin position="841"/>
        <end position="858"/>
    </location>
</feature>
<feature type="region of interest" description="Disordered" evidence="14">
    <location>
        <begin position="1887"/>
        <end position="1910"/>
    </location>
</feature>
<evidence type="ECO:0000256" key="1">
    <source>
        <dbReference type="ARBA" id="ARBA00004123"/>
    </source>
</evidence>
<dbReference type="CDD" id="cd01397">
    <property type="entry name" value="HAT_MBD"/>
    <property type="match status" value="1"/>
</dbReference>
<dbReference type="InterPro" id="IPR018359">
    <property type="entry name" value="Bromodomain_CS"/>
</dbReference>
<evidence type="ECO:0000256" key="14">
    <source>
        <dbReference type="SAM" id="MobiDB-lite"/>
    </source>
</evidence>
<evidence type="ECO:0000313" key="22">
    <source>
        <dbReference type="Proteomes" id="UP000002282"/>
    </source>
</evidence>
<dbReference type="PROSITE" id="PS50014">
    <property type="entry name" value="BROMODOMAIN_2"/>
    <property type="match status" value="1"/>
</dbReference>
<keyword evidence="10" id="KW-0539">Nucleus</keyword>
<dbReference type="FunFam" id="3.30.40.10:FF:000199">
    <property type="entry name" value="Bromodomain adjacent to zinc finger domain 2B"/>
    <property type="match status" value="1"/>
</dbReference>
<keyword evidence="7 13" id="KW-0175">Coiled coil</keyword>
<feature type="compositionally biased region" description="Gly residues" evidence="14">
    <location>
        <begin position="357"/>
        <end position="368"/>
    </location>
</feature>
<feature type="region of interest" description="Disordered" evidence="14">
    <location>
        <begin position="520"/>
        <end position="573"/>
    </location>
</feature>
<dbReference type="Gene3D" id="1.20.920.10">
    <property type="entry name" value="Bromodomain-like"/>
    <property type="match status" value="1"/>
</dbReference>
<feature type="region of interest" description="Disordered" evidence="14">
    <location>
        <begin position="332"/>
        <end position="424"/>
    </location>
</feature>
<comment type="subcellular location">
    <subcellularLocation>
        <location evidence="1">Nucleus</location>
    </subcellularLocation>
</comment>
<feature type="compositionally biased region" description="Polar residues" evidence="14">
    <location>
        <begin position="286"/>
        <end position="309"/>
    </location>
</feature>
<feature type="compositionally biased region" description="Low complexity" evidence="14">
    <location>
        <begin position="1887"/>
        <end position="1897"/>
    </location>
</feature>
<feature type="compositionally biased region" description="Gly residues" evidence="14">
    <location>
        <begin position="335"/>
        <end position="349"/>
    </location>
</feature>
<dbReference type="OrthoDB" id="784962at2759"/>
<comment type="similarity">
    <text evidence="2">Belongs to the WAL family.</text>
</comment>
<dbReference type="InterPro" id="IPR011011">
    <property type="entry name" value="Znf_FYVE_PHD"/>
</dbReference>
<dbReference type="PROSITE" id="PS50982">
    <property type="entry name" value="MBD"/>
    <property type="match status" value="1"/>
</dbReference>
<feature type="region of interest" description="Disordered" evidence="14">
    <location>
        <begin position="2045"/>
        <end position="2067"/>
    </location>
</feature>
<evidence type="ECO:0000259" key="18">
    <source>
        <dbReference type="PROSITE" id="PS50982"/>
    </source>
</evidence>
<evidence type="ECO:0000256" key="7">
    <source>
        <dbReference type="ARBA" id="ARBA00023054"/>
    </source>
</evidence>
<feature type="compositionally biased region" description="Polar residues" evidence="14">
    <location>
        <begin position="1585"/>
        <end position="1614"/>
    </location>
</feature>
<feature type="region of interest" description="Disordered" evidence="14">
    <location>
        <begin position="2380"/>
        <end position="2400"/>
    </location>
</feature>
<evidence type="ECO:0000256" key="8">
    <source>
        <dbReference type="ARBA" id="ARBA00023117"/>
    </source>
</evidence>
<evidence type="ECO:0000256" key="5">
    <source>
        <dbReference type="ARBA" id="ARBA00022833"/>
    </source>
</evidence>
<dbReference type="InterPro" id="IPR028941">
    <property type="entry name" value="WHIM2_dom"/>
</dbReference>
<dbReference type="PANTHER" id="PTHR45915:SF2">
    <property type="entry name" value="TOUTATIS, ISOFORM E"/>
    <property type="match status" value="1"/>
</dbReference>
<dbReference type="HOGENOM" id="CLU_000465_0_0_1"/>
<dbReference type="Pfam" id="PF15612">
    <property type="entry name" value="WHIM1"/>
    <property type="match status" value="1"/>
</dbReference>
<name>B4P631_DROYA</name>
<feature type="compositionally biased region" description="Low complexity" evidence="14">
    <location>
        <begin position="369"/>
        <end position="383"/>
    </location>
</feature>
<feature type="region of interest" description="Disordered" evidence="14">
    <location>
        <begin position="2791"/>
        <end position="2818"/>
    </location>
</feature>
<dbReference type="InterPro" id="IPR019787">
    <property type="entry name" value="Znf_PHD-finger"/>
</dbReference>
<feature type="region of interest" description="Disordered" evidence="14">
    <location>
        <begin position="455"/>
        <end position="508"/>
    </location>
</feature>
<dbReference type="InterPro" id="IPR001487">
    <property type="entry name" value="Bromodomain"/>
</dbReference>
<dbReference type="PROSITE" id="PS00633">
    <property type="entry name" value="BROMODOMAIN_1"/>
    <property type="match status" value="1"/>
</dbReference>
<feature type="compositionally biased region" description="Gly residues" evidence="14">
    <location>
        <begin position="186"/>
        <end position="200"/>
    </location>
</feature>
<dbReference type="GO" id="GO:0000785">
    <property type="term" value="C:chromatin"/>
    <property type="evidence" value="ECO:0007669"/>
    <property type="project" value="TreeGrafter"/>
</dbReference>
<keyword evidence="3" id="KW-0479">Metal-binding</keyword>
<feature type="region of interest" description="Disordered" evidence="14">
    <location>
        <begin position="1081"/>
        <end position="1125"/>
    </location>
</feature>
<feature type="domain" description="PHD-type" evidence="16">
    <location>
        <begin position="2555"/>
        <end position="2607"/>
    </location>
</feature>
<dbReference type="Pfam" id="PF01429">
    <property type="entry name" value="MBD"/>
    <property type="match status" value="1"/>
</dbReference>
<feature type="compositionally biased region" description="Basic and acidic residues" evidence="14">
    <location>
        <begin position="2626"/>
        <end position="2644"/>
    </location>
</feature>
<dbReference type="Pfam" id="PF00628">
    <property type="entry name" value="PHD"/>
    <property type="match status" value="2"/>
</dbReference>
<dbReference type="Gene3D" id="3.30.40.10">
    <property type="entry name" value="Zinc/RING finger domain, C3HC4 (zinc finger)"/>
    <property type="match status" value="2"/>
</dbReference>
<dbReference type="InterPro" id="IPR016177">
    <property type="entry name" value="DNA-bd_dom_sf"/>
</dbReference>
<protein>
    <submittedName>
        <fullName evidence="20">Uncharacterized protein, isoform C</fullName>
    </submittedName>
    <submittedName>
        <fullName evidence="21">Uncharacterized protein, isoform F</fullName>
    </submittedName>
    <submittedName>
        <fullName evidence="19">Uncharacterized protein, isoform H</fullName>
    </submittedName>
</protein>
<gene>
    <name evidence="19" type="primary">Dyak\GE13512</name>
    <name evidence="19" type="ORF">Dyak_GE13512</name>
</gene>
<feature type="compositionally biased region" description="Low complexity" evidence="14">
    <location>
        <begin position="218"/>
        <end position="229"/>
    </location>
</feature>
<dbReference type="PRINTS" id="PR00503">
    <property type="entry name" value="BROMODOMAIN"/>
</dbReference>
<feature type="region of interest" description="Disordered" evidence="14">
    <location>
        <begin position="1579"/>
        <end position="1614"/>
    </location>
</feature>
<evidence type="ECO:0000256" key="13">
    <source>
        <dbReference type="SAM" id="Coils"/>
    </source>
</evidence>
<reference evidence="19" key="1">
    <citation type="submission" date="2006-01" db="EMBL/GenBank/DDBJ databases">
        <title>The Genome of Drosophila yakuba.</title>
        <authorList>
            <consortium name="The Drosophila yakuba Sequencing Consortium"/>
        </authorList>
    </citation>
    <scope>NUCLEOTIDE SEQUENCE</scope>
    <source>
        <strain evidence="19">Tai18E2</strain>
    </source>
</reference>
<reference evidence="19 22" key="3">
    <citation type="journal article" date="2007" name="PLoS Biol.">
        <title>Principles of genome evolution in the Drosophila melanogaster species group.</title>
        <authorList>
            <person name="Ranz J.M."/>
            <person name="Maurin D."/>
            <person name="Chan Y.S."/>
            <person name="von Grotthuss M."/>
            <person name="Hillier L.W."/>
            <person name="Roote J."/>
            <person name="Ashburner M."/>
            <person name="Bergman C.M."/>
        </authorList>
    </citation>
    <scope>NUCLEOTIDE SEQUENCE [LARGE SCALE GENOMIC DNA]</scope>
    <source>
        <strain evidence="19">Tai18E2</strain>
        <strain evidence="22">Tai18E2 / Tucson 14021-0261.01</strain>
    </source>
</reference>
<evidence type="ECO:0000313" key="20">
    <source>
        <dbReference type="EMBL" id="KRJ99512.1"/>
    </source>
</evidence>
<feature type="compositionally biased region" description="Low complexity" evidence="14">
    <location>
        <begin position="543"/>
        <end position="569"/>
    </location>
</feature>
<keyword evidence="8 11" id="KW-0103">Bromodomain</keyword>
<dbReference type="InterPro" id="IPR018501">
    <property type="entry name" value="DDT_dom"/>
</dbReference>
<evidence type="ECO:0000256" key="9">
    <source>
        <dbReference type="ARBA" id="ARBA00023163"/>
    </source>
</evidence>
<evidence type="ECO:0000256" key="4">
    <source>
        <dbReference type="ARBA" id="ARBA00022771"/>
    </source>
</evidence>
<dbReference type="InterPro" id="IPR001739">
    <property type="entry name" value="Methyl_CpG_DNA-bd"/>
</dbReference>
<feature type="region of interest" description="Disordered" evidence="14">
    <location>
        <begin position="1513"/>
        <end position="1567"/>
    </location>
</feature>
<feature type="compositionally biased region" description="Low complexity" evidence="14">
    <location>
        <begin position="654"/>
        <end position="683"/>
    </location>
</feature>
<feature type="compositionally biased region" description="Low complexity" evidence="14">
    <location>
        <begin position="463"/>
        <end position="496"/>
    </location>
</feature>
<dbReference type="PROSITE" id="PS50827">
    <property type="entry name" value="DDT"/>
    <property type="match status" value="1"/>
</dbReference>
<dbReference type="InterPro" id="IPR036427">
    <property type="entry name" value="Bromodomain-like_sf"/>
</dbReference>
<dbReference type="SUPFAM" id="SSF47370">
    <property type="entry name" value="Bromodomain"/>
    <property type="match status" value="1"/>
</dbReference>
<dbReference type="Proteomes" id="UP000002282">
    <property type="component" value="Chromosome 2R"/>
</dbReference>
<dbReference type="GO" id="GO:0005634">
    <property type="term" value="C:nucleus"/>
    <property type="evidence" value="ECO:0007669"/>
    <property type="project" value="UniProtKB-SubCell"/>
</dbReference>
<evidence type="ECO:0000313" key="19">
    <source>
        <dbReference type="EMBL" id="EDW90906.2"/>
    </source>
</evidence>